<sequence>MLSNWASFSCIGCATGGEKILTTSFPTIGPMARRKSTKRKTQKVQRDLIFQVPSGTHYIDTAQALSMVNRKLFKQGHVFGYEGAEIYFTASGAAVINQVQLQTAGDTWPVHNAHVKGNALWNQMNQLVLEDNPSVEGKWADYKVFLDTAHRAYFFGPGNLIPRDGTGAVYLNGEWNYSTYVLPQHEVDPATGVPIAADETQSHLVGPDVGVAGAWQSIGLVNAYQESRATVQALAPNVPAGMSDSFFNLLTDSGSQEPELADVIEGANDAAPYDLLNYPGGAVNAGNTLVTEEMVATVGSPTGLTGPFIAQCGLIKIINSAFSVTGEPVTAPTLTFRLRLMAGKYKGVAAIPMGQ</sequence>
<protein>
    <submittedName>
        <fullName evidence="1">Uncharacterized protein</fullName>
    </submittedName>
</protein>
<accession>S4TFD9</accession>
<evidence type="ECO:0000313" key="1">
    <source>
        <dbReference type="EMBL" id="AGA18467.1"/>
    </source>
</evidence>
<name>S4TFD9_9VIRU</name>
<dbReference type="EMBL" id="JX904616">
    <property type="protein sequence ID" value="AGA18467.1"/>
    <property type="molecule type" value="Genomic_DNA"/>
</dbReference>
<proteinExistence type="predicted"/>
<organism evidence="1">
    <name type="scientific">uncultured marine virus</name>
    <dbReference type="NCBI Taxonomy" id="186617"/>
    <lineage>
        <taxon>Viruses</taxon>
        <taxon>environmental samples</taxon>
    </lineage>
</organism>
<reference evidence="1" key="1">
    <citation type="journal article" date="2013" name="ISME J.">
        <title>Previously unknown and highly divergent ssDNA viruses populate the oceans.</title>
        <authorList>
            <person name="Labonte J.M."/>
            <person name="Suttle C.A."/>
        </authorList>
    </citation>
    <scope>NUCLEOTIDE SEQUENCE</scope>
</reference>